<reference evidence="1" key="1">
    <citation type="submission" date="2017-07" db="EMBL/GenBank/DDBJ databases">
        <authorList>
            <person name="Mikheyev A."/>
            <person name="Grau M."/>
        </authorList>
    </citation>
    <scope>NUCLEOTIDE SEQUENCE</scope>
    <source>
        <tissue evidence="1">Venom_gland</tissue>
    </source>
</reference>
<dbReference type="EMBL" id="IACN01013307">
    <property type="protein sequence ID" value="LAB48272.1"/>
    <property type="molecule type" value="Transcribed_RNA"/>
</dbReference>
<protein>
    <submittedName>
        <fullName evidence="1">Uncharacterized protein</fullName>
    </submittedName>
</protein>
<evidence type="ECO:0000313" key="1">
    <source>
        <dbReference type="EMBL" id="LAB48272.1"/>
    </source>
</evidence>
<accession>A0A2D4NRE9</accession>
<proteinExistence type="predicted"/>
<dbReference type="AlphaFoldDB" id="A0A2D4NRE9"/>
<reference evidence="1" key="2">
    <citation type="submission" date="2017-11" db="EMBL/GenBank/DDBJ databases">
        <title>Coralsnake Venomics: Analyses of Venom Gland Transcriptomes and Proteomes of Six Brazilian Taxa.</title>
        <authorList>
            <person name="Aird S.D."/>
            <person name="Jorge da Silva N."/>
            <person name="Qiu L."/>
            <person name="Villar-Briones A."/>
            <person name="Aparecida-Saddi V."/>
            <person name="Campos-Telles M.P."/>
            <person name="Grau M."/>
            <person name="Mikheyev A.S."/>
        </authorList>
    </citation>
    <scope>NUCLEOTIDE SEQUENCE</scope>
    <source>
        <tissue evidence="1">Venom_gland</tissue>
    </source>
</reference>
<sequence length="158" mass="18185">MYQNPTLTGKWVVPTITGNATLHFSKSMAAHPFLPPRLDYFLLYLSSDMLSAFSPNFSKTRRNVLPFSPFRCNNNHYHPHHNCKMCDVFPLLSQLHIKGKVTLFKLCANGIQVHSGAEGRREVERTQEALRFSPPPHPWLKEQGPYWSHCLVCPFNIH</sequence>
<organism evidence="1">
    <name type="scientific">Micrurus surinamensis</name>
    <name type="common">Surinam coral snake</name>
    <dbReference type="NCBI Taxonomy" id="129470"/>
    <lineage>
        <taxon>Eukaryota</taxon>
        <taxon>Metazoa</taxon>
        <taxon>Chordata</taxon>
        <taxon>Craniata</taxon>
        <taxon>Vertebrata</taxon>
        <taxon>Euteleostomi</taxon>
        <taxon>Lepidosauria</taxon>
        <taxon>Squamata</taxon>
        <taxon>Bifurcata</taxon>
        <taxon>Unidentata</taxon>
        <taxon>Episquamata</taxon>
        <taxon>Toxicofera</taxon>
        <taxon>Serpentes</taxon>
        <taxon>Colubroidea</taxon>
        <taxon>Elapidae</taxon>
        <taxon>Elapinae</taxon>
        <taxon>Micrurus</taxon>
    </lineage>
</organism>
<name>A0A2D4NRE9_MICSU</name>